<gene>
    <name evidence="11" type="ORF">CICLE_v10003983mg</name>
</gene>
<evidence type="ECO:0000256" key="5">
    <source>
        <dbReference type="ARBA" id="ARBA00022692"/>
    </source>
</evidence>
<reference evidence="11 12" key="1">
    <citation type="submission" date="2013-10" db="EMBL/GenBank/DDBJ databases">
        <authorList>
            <consortium name="International Citrus Genome Consortium"/>
            <person name="Jenkins J."/>
            <person name="Schmutz J."/>
            <person name="Prochnik S."/>
            <person name="Rokhsar D."/>
            <person name="Gmitter F."/>
            <person name="Ollitrault P."/>
            <person name="Machado M."/>
            <person name="Talon M."/>
            <person name="Wincker P."/>
            <person name="Jaillon O."/>
            <person name="Morgante M."/>
        </authorList>
    </citation>
    <scope>NUCLEOTIDE SEQUENCE</scope>
    <source>
        <strain evidence="12">cv. Clemenules</strain>
    </source>
</reference>
<keyword evidence="9" id="KW-0325">Glycoprotein</keyword>
<evidence type="ECO:0000259" key="10">
    <source>
        <dbReference type="Pfam" id="PF08263"/>
    </source>
</evidence>
<evidence type="ECO:0000256" key="8">
    <source>
        <dbReference type="ARBA" id="ARBA00023136"/>
    </source>
</evidence>
<feature type="domain" description="Leucine-rich repeat-containing N-terminal plant-type" evidence="10">
    <location>
        <begin position="23"/>
        <end position="49"/>
    </location>
</feature>
<keyword evidence="3" id="KW-1003">Cell membrane</keyword>
<dbReference type="InterPro" id="IPR003591">
    <property type="entry name" value="Leu-rich_rpt_typical-subtyp"/>
</dbReference>
<dbReference type="InterPro" id="IPR032675">
    <property type="entry name" value="LRR_dom_sf"/>
</dbReference>
<evidence type="ECO:0000256" key="7">
    <source>
        <dbReference type="ARBA" id="ARBA00022989"/>
    </source>
</evidence>
<keyword evidence="5" id="KW-0812">Transmembrane</keyword>
<proteinExistence type="inferred from homology"/>
<dbReference type="AlphaFoldDB" id="V4SWA6"/>
<keyword evidence="12" id="KW-1185">Reference proteome</keyword>
<dbReference type="PROSITE" id="PS51450">
    <property type="entry name" value="LRR"/>
    <property type="match status" value="1"/>
</dbReference>
<evidence type="ECO:0000256" key="2">
    <source>
        <dbReference type="ARBA" id="ARBA00009592"/>
    </source>
</evidence>
<keyword evidence="8" id="KW-0472">Membrane</keyword>
<feature type="non-terminal residue" evidence="11">
    <location>
        <position position="1"/>
    </location>
</feature>
<dbReference type="GO" id="GO:0005886">
    <property type="term" value="C:plasma membrane"/>
    <property type="evidence" value="ECO:0007669"/>
    <property type="project" value="UniProtKB-SubCell"/>
</dbReference>
<name>V4SWA6_CITCL</name>
<evidence type="ECO:0000313" key="12">
    <source>
        <dbReference type="Proteomes" id="UP000030687"/>
    </source>
</evidence>
<keyword evidence="4" id="KW-0433">Leucine-rich repeat</keyword>
<evidence type="ECO:0000313" key="11">
    <source>
        <dbReference type="EMBL" id="ESR45077.1"/>
    </source>
</evidence>
<dbReference type="PANTHER" id="PTHR48065">
    <property type="entry name" value="OS10G0469600 PROTEIN"/>
    <property type="match status" value="1"/>
</dbReference>
<dbReference type="EMBL" id="KI536799">
    <property type="protein sequence ID" value="ESR45077.1"/>
    <property type="molecule type" value="Genomic_DNA"/>
</dbReference>
<dbReference type="Pfam" id="PF08263">
    <property type="entry name" value="LRRNT_2"/>
    <property type="match status" value="1"/>
</dbReference>
<evidence type="ECO:0000256" key="6">
    <source>
        <dbReference type="ARBA" id="ARBA00022737"/>
    </source>
</evidence>
<evidence type="ECO:0000256" key="9">
    <source>
        <dbReference type="ARBA" id="ARBA00023180"/>
    </source>
</evidence>
<dbReference type="KEGG" id="cic:CICLE_v10003983mg"/>
<protein>
    <recommendedName>
        <fullName evidence="10">Leucine-rich repeat-containing N-terminal plant-type domain-containing protein</fullName>
    </recommendedName>
</protein>
<dbReference type="Pfam" id="PF00560">
    <property type="entry name" value="LRR_1"/>
    <property type="match status" value="2"/>
</dbReference>
<dbReference type="Pfam" id="PF13855">
    <property type="entry name" value="LRR_8"/>
    <property type="match status" value="1"/>
</dbReference>
<evidence type="ECO:0000256" key="4">
    <source>
        <dbReference type="ARBA" id="ARBA00022614"/>
    </source>
</evidence>
<dbReference type="InterPro" id="IPR001611">
    <property type="entry name" value="Leu-rich_rpt"/>
</dbReference>
<accession>V4SWA6</accession>
<dbReference type="eggNOG" id="KOG0619">
    <property type="taxonomic scope" value="Eukaryota"/>
</dbReference>
<keyword evidence="7" id="KW-1133">Transmembrane helix</keyword>
<dbReference type="STRING" id="85681.V4SWA6"/>
<dbReference type="Proteomes" id="UP000030687">
    <property type="component" value="Unassembled WGS sequence"/>
</dbReference>
<dbReference type="SUPFAM" id="SSF52058">
    <property type="entry name" value="L domain-like"/>
    <property type="match status" value="2"/>
</dbReference>
<comment type="similarity">
    <text evidence="2">Belongs to the RLP family.</text>
</comment>
<dbReference type="FunFam" id="3.80.10.10:FF:000213">
    <property type="entry name" value="Tyrosine-sulfated glycopeptide receptor 1"/>
    <property type="match status" value="1"/>
</dbReference>
<dbReference type="OMA" id="HICNSAE"/>
<dbReference type="PANTHER" id="PTHR48065:SF51">
    <property type="entry name" value="TYROSINE-SULFATED GLYCOPEPTIDE RECEPTOR 1-LIKE"/>
    <property type="match status" value="1"/>
</dbReference>
<comment type="subcellular location">
    <subcellularLocation>
        <location evidence="1">Cell membrane</location>
    </subcellularLocation>
</comment>
<dbReference type="InterPro" id="IPR013210">
    <property type="entry name" value="LRR_N_plant-typ"/>
</dbReference>
<dbReference type="Gramene" id="ESR45077">
    <property type="protein sequence ID" value="ESR45077"/>
    <property type="gene ID" value="CICLE_v10003983mg"/>
</dbReference>
<sequence length="496" mass="54485">FLSRFASLDQACNQIDQETLLSLNFNASNPPLNWSFSTDCCLWEGIKCDSEAQVTHLWLPDRGLRGSIYPFTGKLTHLCHLNLSHNHLSFLSPSVPFLSSPAISLNKSSCSLRILDFSHNYFRGHCQLPSGLGNFSKLQTFRAGFSYLSGSIPGDVSAAASLEDISLPVNQLSGAISNGVVNLTSLNIGKLANLKSLKLHTNSLSGFLPQFLMNCTNLITLNLRINNFRGDLSAYNFSTLHNLHTIDLGNNNFTGSFPLTLTSCMFLTAIRLSGNKIEEQISPTILALVSVSYLSINNNNLSNITGAIGILMGCKNLRMLLLCKIFFHEAIPDENQITISSYAFQNLLVLGIGNCEIKGQIPTWLAKLKKLQVLDLGSNQITGPIPGWLGNMPNLFYIDLSYNSISGEFPKEFCGLPALALQEAKNRADGNQLQLPLFVPETKCALYNQQYNKLFSLPPAIYLRNNGLNGSIPIEIGNVMFLHVLDLSLNNFSGEI</sequence>
<evidence type="ECO:0000256" key="1">
    <source>
        <dbReference type="ARBA" id="ARBA00004236"/>
    </source>
</evidence>
<dbReference type="SMART" id="SM00369">
    <property type="entry name" value="LRR_TYP"/>
    <property type="match status" value="5"/>
</dbReference>
<evidence type="ECO:0000256" key="3">
    <source>
        <dbReference type="ARBA" id="ARBA00022475"/>
    </source>
</evidence>
<keyword evidence="6" id="KW-0677">Repeat</keyword>
<organism evidence="11 12">
    <name type="scientific">Citrus clementina</name>
    <name type="common">Clementine</name>
    <name type="synonym">Citrus deliciosa x Citrus sinensis</name>
    <dbReference type="NCBI Taxonomy" id="85681"/>
    <lineage>
        <taxon>Eukaryota</taxon>
        <taxon>Viridiplantae</taxon>
        <taxon>Streptophyta</taxon>
        <taxon>Embryophyta</taxon>
        <taxon>Tracheophyta</taxon>
        <taxon>Spermatophyta</taxon>
        <taxon>Magnoliopsida</taxon>
        <taxon>eudicotyledons</taxon>
        <taxon>Gunneridae</taxon>
        <taxon>Pentapetalae</taxon>
        <taxon>rosids</taxon>
        <taxon>malvids</taxon>
        <taxon>Sapindales</taxon>
        <taxon>Rutaceae</taxon>
        <taxon>Aurantioideae</taxon>
        <taxon>Citrus</taxon>
    </lineage>
</organism>
<dbReference type="InParanoid" id="V4SWA6"/>
<dbReference type="Gene3D" id="3.80.10.10">
    <property type="entry name" value="Ribonuclease Inhibitor"/>
    <property type="match status" value="2"/>
</dbReference>